<keyword evidence="2" id="KW-1185">Reference proteome</keyword>
<comment type="caution">
    <text evidence="1">The sequence shown here is derived from an EMBL/GenBank/DDBJ whole genome shotgun (WGS) entry which is preliminary data.</text>
</comment>
<sequence>MTADGGWYREGGAPSISVIKYEEEEHRPGDIADLTNRDWCYHAECDMVIFANLVGDVVFQENDDARKNNKRIKKKLDDVGNWPKVLEEMEAAGWAFTMGELQAHWKEAVVPKLHAIRETRARRNLKDLNGIKYNAAAGLAAACHRRNVDPADHPHGFKKPMPLASAVYLERVCQELGGKSAEVIREQEQALKLGRQLKKAKREGVFDE</sequence>
<protein>
    <submittedName>
        <fullName evidence="1">Uncharacterized protein</fullName>
    </submittedName>
</protein>
<dbReference type="Proteomes" id="UP001392437">
    <property type="component" value="Unassembled WGS sequence"/>
</dbReference>
<accession>A0AAW0R0E2</accession>
<name>A0AAW0R0E2_9PEZI</name>
<proteinExistence type="predicted"/>
<reference evidence="1 2" key="1">
    <citation type="submission" date="2023-01" db="EMBL/GenBank/DDBJ databases">
        <title>Analysis of 21 Apiospora genomes using comparative genomics revels a genus with tremendous synthesis potential of carbohydrate active enzymes and secondary metabolites.</title>
        <authorList>
            <person name="Sorensen T."/>
        </authorList>
    </citation>
    <scope>NUCLEOTIDE SEQUENCE [LARGE SCALE GENOMIC DNA]</scope>
    <source>
        <strain evidence="1 2">CBS 117206</strain>
    </source>
</reference>
<organism evidence="1 2">
    <name type="scientific">Apiospora kogelbergensis</name>
    <dbReference type="NCBI Taxonomy" id="1337665"/>
    <lineage>
        <taxon>Eukaryota</taxon>
        <taxon>Fungi</taxon>
        <taxon>Dikarya</taxon>
        <taxon>Ascomycota</taxon>
        <taxon>Pezizomycotina</taxon>
        <taxon>Sordariomycetes</taxon>
        <taxon>Xylariomycetidae</taxon>
        <taxon>Amphisphaeriales</taxon>
        <taxon>Apiosporaceae</taxon>
        <taxon>Apiospora</taxon>
    </lineage>
</organism>
<dbReference type="EMBL" id="JAQQWP010000004">
    <property type="protein sequence ID" value="KAK8120690.1"/>
    <property type="molecule type" value="Genomic_DNA"/>
</dbReference>
<evidence type="ECO:0000313" key="1">
    <source>
        <dbReference type="EMBL" id="KAK8120690.1"/>
    </source>
</evidence>
<gene>
    <name evidence="1" type="ORF">PG999_004810</name>
</gene>
<dbReference type="AlphaFoldDB" id="A0AAW0R0E2"/>
<evidence type="ECO:0000313" key="2">
    <source>
        <dbReference type="Proteomes" id="UP001392437"/>
    </source>
</evidence>